<evidence type="ECO:0000313" key="3">
    <source>
        <dbReference type="Proteomes" id="UP001231189"/>
    </source>
</evidence>
<organism evidence="2 3">
    <name type="scientific">Lolium multiflorum</name>
    <name type="common">Italian ryegrass</name>
    <name type="synonym">Lolium perenne subsp. multiflorum</name>
    <dbReference type="NCBI Taxonomy" id="4521"/>
    <lineage>
        <taxon>Eukaryota</taxon>
        <taxon>Viridiplantae</taxon>
        <taxon>Streptophyta</taxon>
        <taxon>Embryophyta</taxon>
        <taxon>Tracheophyta</taxon>
        <taxon>Spermatophyta</taxon>
        <taxon>Magnoliopsida</taxon>
        <taxon>Liliopsida</taxon>
        <taxon>Poales</taxon>
        <taxon>Poaceae</taxon>
        <taxon>BOP clade</taxon>
        <taxon>Pooideae</taxon>
        <taxon>Poodae</taxon>
        <taxon>Poeae</taxon>
        <taxon>Poeae Chloroplast Group 2 (Poeae type)</taxon>
        <taxon>Loliodinae</taxon>
        <taxon>Loliinae</taxon>
        <taxon>Lolium</taxon>
    </lineage>
</organism>
<dbReference type="Gene3D" id="1.20.1280.50">
    <property type="match status" value="1"/>
</dbReference>
<sequence length="324" mass="35324">MAETTAAATAGAAPSEDAIREILARLEEPSTLVRCAATCRRWRALAAEPAVLRRLWPDPGRSFVGVFTNEWCRGEGVSFVPGPGSALGAGRRRLSSFIPDVPGVPDWVQPLASHHGLLLVRLLPREPGTMQLAVCDPLAGTWDVLPALRVRVGRYFLGYAIIAATGGADRSSSSWPSSFRVLVFRQEVAGEYILHAFSSGQPSWSSPTKFPGHVEGSLEEATIAHADAAVCHGGVAAHWLFKNSSKLIYILGINSETGHVAAVLLRFPGTKHHKQIRLTTTGDETLLSLCTYDGDRRFKIWEQQQRGEDGTVRWIRTKVLKERG</sequence>
<dbReference type="SUPFAM" id="SSF81383">
    <property type="entry name" value="F-box domain"/>
    <property type="match status" value="1"/>
</dbReference>
<reference evidence="2" key="1">
    <citation type="submission" date="2023-07" db="EMBL/GenBank/DDBJ databases">
        <title>A chromosome-level genome assembly of Lolium multiflorum.</title>
        <authorList>
            <person name="Chen Y."/>
            <person name="Copetti D."/>
            <person name="Kolliker R."/>
            <person name="Studer B."/>
        </authorList>
    </citation>
    <scope>NUCLEOTIDE SEQUENCE</scope>
    <source>
        <strain evidence="2">02402/16</strain>
        <tissue evidence="2">Leaf</tissue>
    </source>
</reference>
<gene>
    <name evidence="2" type="ORF">QYE76_061312</name>
</gene>
<protein>
    <recommendedName>
        <fullName evidence="1">F-box domain-containing protein</fullName>
    </recommendedName>
</protein>
<dbReference type="EMBL" id="JAUUTY010000004">
    <property type="protein sequence ID" value="KAK1643507.1"/>
    <property type="molecule type" value="Genomic_DNA"/>
</dbReference>
<proteinExistence type="predicted"/>
<accession>A0AAD8S102</accession>
<dbReference type="InterPro" id="IPR036047">
    <property type="entry name" value="F-box-like_dom_sf"/>
</dbReference>
<comment type="caution">
    <text evidence="2">The sequence shown here is derived from an EMBL/GenBank/DDBJ whole genome shotgun (WGS) entry which is preliminary data.</text>
</comment>
<name>A0AAD8S102_LOLMU</name>
<keyword evidence="3" id="KW-1185">Reference proteome</keyword>
<evidence type="ECO:0000259" key="1">
    <source>
        <dbReference type="Pfam" id="PF12937"/>
    </source>
</evidence>
<dbReference type="Pfam" id="PF12937">
    <property type="entry name" value="F-box-like"/>
    <property type="match status" value="1"/>
</dbReference>
<evidence type="ECO:0000313" key="2">
    <source>
        <dbReference type="EMBL" id="KAK1643507.1"/>
    </source>
</evidence>
<dbReference type="PANTHER" id="PTHR35828">
    <property type="entry name" value="OS08G0203800 PROTEIN-RELATED"/>
    <property type="match status" value="1"/>
</dbReference>
<dbReference type="AlphaFoldDB" id="A0AAD8S102"/>
<feature type="domain" description="F-box" evidence="1">
    <location>
        <begin position="20"/>
        <end position="55"/>
    </location>
</feature>
<dbReference type="Proteomes" id="UP001231189">
    <property type="component" value="Unassembled WGS sequence"/>
</dbReference>
<dbReference type="PANTHER" id="PTHR35828:SF27">
    <property type="entry name" value="F-BOX DOMAIN-CONTAINING PROTEIN"/>
    <property type="match status" value="1"/>
</dbReference>
<dbReference type="InterPro" id="IPR001810">
    <property type="entry name" value="F-box_dom"/>
</dbReference>